<name>A0AAE1K8C6_PETCI</name>
<proteinExistence type="predicted"/>
<dbReference type="AlphaFoldDB" id="A0AAE1K8C6"/>
<dbReference type="EMBL" id="JAWQEG010003565">
    <property type="protein sequence ID" value="KAK3865553.1"/>
    <property type="molecule type" value="Genomic_DNA"/>
</dbReference>
<reference evidence="1" key="1">
    <citation type="submission" date="2023-10" db="EMBL/GenBank/DDBJ databases">
        <title>Genome assemblies of two species of porcelain crab, Petrolisthes cinctipes and Petrolisthes manimaculis (Anomura: Porcellanidae).</title>
        <authorList>
            <person name="Angst P."/>
        </authorList>
    </citation>
    <scope>NUCLEOTIDE SEQUENCE</scope>
    <source>
        <strain evidence="1">PB745_01</strain>
        <tissue evidence="1">Gill</tissue>
    </source>
</reference>
<organism evidence="1 2">
    <name type="scientific">Petrolisthes cinctipes</name>
    <name type="common">Flat porcelain crab</name>
    <dbReference type="NCBI Taxonomy" id="88211"/>
    <lineage>
        <taxon>Eukaryota</taxon>
        <taxon>Metazoa</taxon>
        <taxon>Ecdysozoa</taxon>
        <taxon>Arthropoda</taxon>
        <taxon>Crustacea</taxon>
        <taxon>Multicrustacea</taxon>
        <taxon>Malacostraca</taxon>
        <taxon>Eumalacostraca</taxon>
        <taxon>Eucarida</taxon>
        <taxon>Decapoda</taxon>
        <taxon>Pleocyemata</taxon>
        <taxon>Anomura</taxon>
        <taxon>Galatheoidea</taxon>
        <taxon>Porcellanidae</taxon>
        <taxon>Petrolisthes</taxon>
    </lineage>
</organism>
<gene>
    <name evidence="1" type="ORF">Pcinc_028847</name>
</gene>
<comment type="caution">
    <text evidence="1">The sequence shown here is derived from an EMBL/GenBank/DDBJ whole genome shotgun (WGS) entry which is preliminary data.</text>
</comment>
<evidence type="ECO:0000313" key="2">
    <source>
        <dbReference type="Proteomes" id="UP001286313"/>
    </source>
</evidence>
<keyword evidence="2" id="KW-1185">Reference proteome</keyword>
<accession>A0AAE1K8C6</accession>
<sequence length="160" mass="17536">MKTGGRSKDNECLVTYLRSLAGGYRIDQTLALPPPPSTLPSYSSLTSSHPHLHLPSYSSLPQLRTPRSLPPAPPPSFVLLTASHPHLSIPRSPTPTLLLLTPPSTPYNYSHLPTPHSPPTPFRYHPHLSTNFPTHPQPPPLLSSSSLYRPTSLLLISHPF</sequence>
<protein>
    <submittedName>
        <fullName evidence="1">Uncharacterized protein</fullName>
    </submittedName>
</protein>
<dbReference type="Proteomes" id="UP001286313">
    <property type="component" value="Unassembled WGS sequence"/>
</dbReference>
<evidence type="ECO:0000313" key="1">
    <source>
        <dbReference type="EMBL" id="KAK3865553.1"/>
    </source>
</evidence>